<protein>
    <submittedName>
        <fullName evidence="1">Uncharacterized protein</fullName>
    </submittedName>
</protein>
<accession>A0AA47EKB8</accession>
<sequence length="59" mass="6906">MFKIRKRGKKDVKVFYARFRTSGARAVDDAGSKFHTKKQRGNSSPWIWEGGSKEKILRY</sequence>
<gene>
    <name evidence="1" type="ORF">LL038_06095</name>
</gene>
<reference evidence="1" key="1">
    <citation type="submission" date="2021-11" db="EMBL/GenBank/DDBJ databases">
        <title>Clostridia strains as spoilage organisms.</title>
        <authorList>
            <person name="Wambui J."/>
            <person name="Stevens M.J.A."/>
            <person name="Stephan R."/>
        </authorList>
    </citation>
    <scope>NUCLEOTIDE SEQUENCE</scope>
    <source>
        <strain evidence="1">CF009</strain>
    </source>
</reference>
<name>A0AA47EKB8_9CLOT</name>
<evidence type="ECO:0000313" key="1">
    <source>
        <dbReference type="EMBL" id="WAG61814.1"/>
    </source>
</evidence>
<dbReference type="AlphaFoldDB" id="A0AA47EKB8"/>
<dbReference type="EMBL" id="CP086239">
    <property type="protein sequence ID" value="WAG61814.1"/>
    <property type="molecule type" value="Genomic_DNA"/>
</dbReference>
<evidence type="ECO:0000313" key="2">
    <source>
        <dbReference type="Proteomes" id="UP001164733"/>
    </source>
</evidence>
<proteinExistence type="predicted"/>
<dbReference type="Proteomes" id="UP001164733">
    <property type="component" value="Chromosome"/>
</dbReference>
<organism evidence="1 2">
    <name type="scientific">Clostridium estertheticum</name>
    <dbReference type="NCBI Taxonomy" id="238834"/>
    <lineage>
        <taxon>Bacteria</taxon>
        <taxon>Bacillati</taxon>
        <taxon>Bacillota</taxon>
        <taxon>Clostridia</taxon>
        <taxon>Eubacteriales</taxon>
        <taxon>Clostridiaceae</taxon>
        <taxon>Clostridium</taxon>
    </lineage>
</organism>
<dbReference type="RefSeq" id="WP_216126635.1">
    <property type="nucleotide sequence ID" value="NZ_JAHLDP010000036.1"/>
</dbReference>